<sequence>MALKFPRQSKRGFTLIELLVVIAIIAILIALLLPAVQQAREAARRSTCKNNMKQLGLALHNYHDSHRILPPGDVNGGGYDCIWLGSQETRNHTGQLYMLPFLDQANIYNQINFSMATGLGDGNGACTAPTTGIQTAATSHSIAVFECPSDSYSHGPYTYTSNMAYATNKDYRTSYSFIYIEYNTGDNSSGGTYETATTTKTAFGHNGAARMRDFTDGSSNSMLMIETPMEKQSAIRGPFWATYVATGPVIAAPYRKINQPYSATDSRAEWGSPGSEHVGGCHALLGDGAVRFISENIDINTLRAIQTINGGELVGDF</sequence>
<dbReference type="InterPro" id="IPR045584">
    <property type="entry name" value="Pilin-like"/>
</dbReference>
<dbReference type="PANTHER" id="PTHR30093:SF2">
    <property type="entry name" value="TYPE II SECRETION SYSTEM PROTEIN H"/>
    <property type="match status" value="1"/>
</dbReference>
<keyword evidence="1" id="KW-0472">Membrane</keyword>
<accession>A0A3D3RIH6</accession>
<proteinExistence type="predicted"/>
<protein>
    <submittedName>
        <fullName evidence="3">Prepilin-type cleavage/methylation domain-containing protein</fullName>
    </submittedName>
</protein>
<evidence type="ECO:0000313" key="4">
    <source>
        <dbReference type="Proteomes" id="UP000263642"/>
    </source>
</evidence>
<dbReference type="PANTHER" id="PTHR30093">
    <property type="entry name" value="GENERAL SECRETION PATHWAY PROTEIN G"/>
    <property type="match status" value="1"/>
</dbReference>
<gene>
    <name evidence="3" type="ORF">DIT97_32225</name>
</gene>
<dbReference type="AlphaFoldDB" id="A0A3D3RIH6"/>
<evidence type="ECO:0000313" key="3">
    <source>
        <dbReference type="EMBL" id="HCO27440.1"/>
    </source>
</evidence>
<dbReference type="Pfam" id="PF07963">
    <property type="entry name" value="N_methyl"/>
    <property type="match status" value="1"/>
</dbReference>
<comment type="caution">
    <text evidence="3">The sequence shown here is derived from an EMBL/GenBank/DDBJ whole genome shotgun (WGS) entry which is preliminary data.</text>
</comment>
<dbReference type="EMBL" id="DQAY01000199">
    <property type="protein sequence ID" value="HCO27440.1"/>
    <property type="molecule type" value="Genomic_DNA"/>
</dbReference>
<dbReference type="NCBIfam" id="TIGR04294">
    <property type="entry name" value="pre_pil_HX9DG"/>
    <property type="match status" value="1"/>
</dbReference>
<dbReference type="NCBIfam" id="TIGR02532">
    <property type="entry name" value="IV_pilin_GFxxxE"/>
    <property type="match status" value="1"/>
</dbReference>
<dbReference type="SUPFAM" id="SSF54523">
    <property type="entry name" value="Pili subunits"/>
    <property type="match status" value="1"/>
</dbReference>
<dbReference type="InterPro" id="IPR012902">
    <property type="entry name" value="N_methyl_site"/>
</dbReference>
<keyword evidence="1" id="KW-1133">Transmembrane helix</keyword>
<dbReference type="PROSITE" id="PS00409">
    <property type="entry name" value="PROKAR_NTER_METHYL"/>
    <property type="match status" value="1"/>
</dbReference>
<organism evidence="3 4">
    <name type="scientific">Gimesia maris</name>
    <dbReference type="NCBI Taxonomy" id="122"/>
    <lineage>
        <taxon>Bacteria</taxon>
        <taxon>Pseudomonadati</taxon>
        <taxon>Planctomycetota</taxon>
        <taxon>Planctomycetia</taxon>
        <taxon>Planctomycetales</taxon>
        <taxon>Planctomycetaceae</taxon>
        <taxon>Gimesia</taxon>
    </lineage>
</organism>
<feature type="transmembrane region" description="Helical" evidence="1">
    <location>
        <begin position="12"/>
        <end position="36"/>
    </location>
</feature>
<dbReference type="Pfam" id="PF07596">
    <property type="entry name" value="SBP_bac_10"/>
    <property type="match status" value="1"/>
</dbReference>
<evidence type="ECO:0000256" key="1">
    <source>
        <dbReference type="SAM" id="Phobius"/>
    </source>
</evidence>
<reference evidence="3 4" key="1">
    <citation type="journal article" date="2018" name="Nat. Biotechnol.">
        <title>A standardized bacterial taxonomy based on genome phylogeny substantially revises the tree of life.</title>
        <authorList>
            <person name="Parks D.H."/>
            <person name="Chuvochina M."/>
            <person name="Waite D.W."/>
            <person name="Rinke C."/>
            <person name="Skarshewski A."/>
            <person name="Chaumeil P.A."/>
            <person name="Hugenholtz P."/>
        </authorList>
    </citation>
    <scope>NUCLEOTIDE SEQUENCE [LARGE SCALE GENOMIC DNA]</scope>
    <source>
        <strain evidence="3">UBA9375</strain>
    </source>
</reference>
<dbReference type="InterPro" id="IPR027558">
    <property type="entry name" value="Pre_pil_HX9DG_C"/>
</dbReference>
<keyword evidence="1" id="KW-0812">Transmembrane</keyword>
<dbReference type="Proteomes" id="UP000263642">
    <property type="component" value="Unassembled WGS sequence"/>
</dbReference>
<evidence type="ECO:0000259" key="2">
    <source>
        <dbReference type="Pfam" id="PF07596"/>
    </source>
</evidence>
<name>A0A3D3RIH6_9PLAN</name>
<dbReference type="Gene3D" id="3.30.700.10">
    <property type="entry name" value="Glycoprotein, Type 4 Pilin"/>
    <property type="match status" value="1"/>
</dbReference>
<dbReference type="InterPro" id="IPR011453">
    <property type="entry name" value="DUF1559"/>
</dbReference>
<feature type="domain" description="DUF1559" evidence="2">
    <location>
        <begin position="37"/>
        <end position="299"/>
    </location>
</feature>
<dbReference type="RefSeq" id="WP_154929801.1">
    <property type="nucleotide sequence ID" value="NZ_CAXBMG010000017.1"/>
</dbReference>